<dbReference type="RefSeq" id="WP_074722193.1">
    <property type="nucleotide sequence ID" value="NZ_FOFX01000056.1"/>
</dbReference>
<evidence type="ECO:0000313" key="3">
    <source>
        <dbReference type="Proteomes" id="UP000181998"/>
    </source>
</evidence>
<evidence type="ECO:0000313" key="2">
    <source>
        <dbReference type="EMBL" id="SEQ45503.1"/>
    </source>
</evidence>
<dbReference type="Proteomes" id="UP000244110">
    <property type="component" value="Unassembled WGS sequence"/>
</dbReference>
<sequence>MHNFIVLIVFLFPSSIIFAFDINPFKEYKGGTELVQTLEQPVTEIVVSSIINPVHEELTIKTLLIVKDTRQPGFDLIDDDLIKKVIQGVRWNDDPLNFLPENPRQWLLNFDHASKISDRIDESFDLFYRSHHADLQFLHAMASAENETAQFTRDAILSWIEFTYKVSSGYIPIHTPFKDLGNFLTSNANLFFKKYFTRNGRRVHWTPAYLFSLKCTREVSLPSAFGALDCSQTSWLPHKHDIQNIALGSLLHVIQDSFSDSHVTRSPDYDGNYSLIHGRSAIHTFNTYKKQSIRLHRGADSYPHDMYEPLKKGFNLEEISAEVISYVLSDRSQPKYKNRHNVINLKLKEGIFHLLDPNAIAGSGKYK</sequence>
<dbReference type="AlphaFoldDB" id="A0A1H9G644"/>
<dbReference type="EMBL" id="FOFX01000056">
    <property type="protein sequence ID" value="SEQ45503.1"/>
    <property type="molecule type" value="Genomic_DNA"/>
</dbReference>
<dbReference type="OrthoDB" id="7605324at2"/>
<reference evidence="1 4" key="2">
    <citation type="submission" date="2018-04" db="EMBL/GenBank/DDBJ databases">
        <title>Active sludge and wastewater microbial communities from Klosterneuburg, Austria.</title>
        <authorList>
            <person name="Wagner M."/>
        </authorList>
    </citation>
    <scope>NUCLEOTIDE SEQUENCE [LARGE SCALE GENOMIC DNA]</scope>
    <source>
        <strain evidence="1 4">Nm4</strain>
    </source>
</reference>
<dbReference type="EMBL" id="QAOL01000080">
    <property type="protein sequence ID" value="PTQ77067.1"/>
    <property type="molecule type" value="Genomic_DNA"/>
</dbReference>
<evidence type="ECO:0000313" key="4">
    <source>
        <dbReference type="Proteomes" id="UP000244110"/>
    </source>
</evidence>
<accession>A0A1H9G644</accession>
<evidence type="ECO:0000313" key="1">
    <source>
        <dbReference type="EMBL" id="PTQ77067.1"/>
    </source>
</evidence>
<organism evidence="2 3">
    <name type="scientific">Nitrosomonas ureae</name>
    <dbReference type="NCBI Taxonomy" id="44577"/>
    <lineage>
        <taxon>Bacteria</taxon>
        <taxon>Pseudomonadati</taxon>
        <taxon>Pseudomonadota</taxon>
        <taxon>Betaproteobacteria</taxon>
        <taxon>Nitrosomonadales</taxon>
        <taxon>Nitrosomonadaceae</taxon>
        <taxon>Nitrosomonas</taxon>
    </lineage>
</organism>
<dbReference type="Proteomes" id="UP000181998">
    <property type="component" value="Unassembled WGS sequence"/>
</dbReference>
<reference evidence="2 3" key="1">
    <citation type="submission" date="2016-10" db="EMBL/GenBank/DDBJ databases">
        <authorList>
            <person name="de Groot N.N."/>
        </authorList>
    </citation>
    <scope>NUCLEOTIDE SEQUENCE [LARGE SCALE GENOMIC DNA]</scope>
    <source>
        <strain evidence="2 3">Nm9</strain>
    </source>
</reference>
<protein>
    <submittedName>
        <fullName evidence="2">Uncharacterized protein</fullName>
    </submittedName>
</protein>
<gene>
    <name evidence="1" type="ORF">C8R28_10801</name>
    <name evidence="2" type="ORF">SAMN05421510_10562</name>
</gene>
<proteinExistence type="predicted"/>
<name>A0A1H9G644_9PROT</name>